<protein>
    <submittedName>
        <fullName evidence="2">PRC-barrel domain protein</fullName>
    </submittedName>
</protein>
<dbReference type="Proteomes" id="UP000245048">
    <property type="component" value="Unassembled WGS sequence"/>
</dbReference>
<dbReference type="Gene3D" id="2.30.30.240">
    <property type="entry name" value="PRC-barrel domain"/>
    <property type="match status" value="1"/>
</dbReference>
<gene>
    <name evidence="2" type="ORF">CR165_01815</name>
</gene>
<dbReference type="PANTHER" id="PTHR36505:SF1">
    <property type="entry name" value="BLR1072 PROTEIN"/>
    <property type="match status" value="1"/>
</dbReference>
<dbReference type="Pfam" id="PF05239">
    <property type="entry name" value="PRC"/>
    <property type="match status" value="1"/>
</dbReference>
<dbReference type="InterPro" id="IPR011033">
    <property type="entry name" value="PRC_barrel-like_sf"/>
</dbReference>
<accession>A0A2U1V9S8</accession>
<dbReference type="OrthoDB" id="8021018at2"/>
<dbReference type="RefSeq" id="WP_109515238.1">
    <property type="nucleotide sequence ID" value="NZ_JBHSCH010000016.1"/>
</dbReference>
<dbReference type="PANTHER" id="PTHR36505">
    <property type="entry name" value="BLR1072 PROTEIN"/>
    <property type="match status" value="1"/>
</dbReference>
<proteinExistence type="predicted"/>
<organism evidence="2 3">
    <name type="scientific">Teichococcus aestuarii</name>
    <dbReference type="NCBI Taxonomy" id="568898"/>
    <lineage>
        <taxon>Bacteria</taxon>
        <taxon>Pseudomonadati</taxon>
        <taxon>Pseudomonadota</taxon>
        <taxon>Alphaproteobacteria</taxon>
        <taxon>Acetobacterales</taxon>
        <taxon>Roseomonadaceae</taxon>
        <taxon>Roseomonas</taxon>
    </lineage>
</organism>
<evidence type="ECO:0000313" key="2">
    <source>
        <dbReference type="EMBL" id="PWC30667.1"/>
    </source>
</evidence>
<evidence type="ECO:0000313" key="3">
    <source>
        <dbReference type="Proteomes" id="UP000245048"/>
    </source>
</evidence>
<dbReference type="SUPFAM" id="SSF50346">
    <property type="entry name" value="PRC-barrel domain"/>
    <property type="match status" value="1"/>
</dbReference>
<evidence type="ECO:0000259" key="1">
    <source>
        <dbReference type="Pfam" id="PF05239"/>
    </source>
</evidence>
<dbReference type="AlphaFoldDB" id="A0A2U1V9S8"/>
<dbReference type="InterPro" id="IPR027275">
    <property type="entry name" value="PRC-brl_dom"/>
</dbReference>
<dbReference type="EMBL" id="PDOA01000001">
    <property type="protein sequence ID" value="PWC30667.1"/>
    <property type="molecule type" value="Genomic_DNA"/>
</dbReference>
<sequence>MSEPIQNQPGAAARQDRAALIASDRVEGTAVYDTSGNRLGSIDTLMIDKVQGRVEYAVLSFGGFLGFGGSHFPLPWNQLRYDVGLGGYVVDVTEEQLADAPSYKAGETVDWSDELWSGRVRGYYGPSPYGSRDGL</sequence>
<keyword evidence="3" id="KW-1185">Reference proteome</keyword>
<name>A0A2U1V9S8_9PROT</name>
<reference evidence="3" key="1">
    <citation type="submission" date="2017-10" db="EMBL/GenBank/DDBJ databases">
        <authorList>
            <person name="Toshchakov S.V."/>
            <person name="Goeva M.A."/>
        </authorList>
    </citation>
    <scope>NUCLEOTIDE SEQUENCE [LARGE SCALE GENOMIC DNA]</scope>
    <source>
        <strain evidence="3">JR1/69-1-13</strain>
    </source>
</reference>
<feature type="domain" description="PRC-barrel" evidence="1">
    <location>
        <begin position="23"/>
        <end position="97"/>
    </location>
</feature>
<comment type="caution">
    <text evidence="2">The sequence shown here is derived from an EMBL/GenBank/DDBJ whole genome shotgun (WGS) entry which is preliminary data.</text>
</comment>